<evidence type="ECO:0000313" key="12">
    <source>
        <dbReference type="EMBL" id="SEC83169.1"/>
    </source>
</evidence>
<keyword evidence="3" id="KW-0349">Heme</keyword>
<evidence type="ECO:0000256" key="6">
    <source>
        <dbReference type="ARBA" id="ARBA00023002"/>
    </source>
</evidence>
<evidence type="ECO:0000313" key="13">
    <source>
        <dbReference type="Proteomes" id="UP000182652"/>
    </source>
</evidence>
<dbReference type="EMBL" id="FNSN01000004">
    <property type="protein sequence ID" value="SEC83169.1"/>
    <property type="molecule type" value="Genomic_DNA"/>
</dbReference>
<dbReference type="PROSITE" id="PS51404">
    <property type="entry name" value="DYP_PEROXIDASE"/>
    <property type="match status" value="1"/>
</dbReference>
<keyword evidence="5" id="KW-0732">Signal</keyword>
<evidence type="ECO:0000259" key="11">
    <source>
        <dbReference type="Pfam" id="PF20628"/>
    </source>
</evidence>
<keyword evidence="4" id="KW-0479">Metal-binding</keyword>
<evidence type="ECO:0000256" key="8">
    <source>
        <dbReference type="ARBA" id="ARBA00025737"/>
    </source>
</evidence>
<dbReference type="PROSITE" id="PS51318">
    <property type="entry name" value="TAT"/>
    <property type="match status" value="1"/>
</dbReference>
<evidence type="ECO:0000256" key="1">
    <source>
        <dbReference type="ARBA" id="ARBA00001970"/>
    </source>
</evidence>
<accession>A0A1H4VPX5</accession>
<evidence type="ECO:0000256" key="2">
    <source>
        <dbReference type="ARBA" id="ARBA00022559"/>
    </source>
</evidence>
<dbReference type="GO" id="GO:0046872">
    <property type="term" value="F:metal ion binding"/>
    <property type="evidence" value="ECO:0007669"/>
    <property type="project" value="UniProtKB-KW"/>
</dbReference>
<dbReference type="NCBIfam" id="TIGR01413">
    <property type="entry name" value="Dyp_perox_fam"/>
    <property type="match status" value="1"/>
</dbReference>
<dbReference type="GO" id="GO:0005829">
    <property type="term" value="C:cytosol"/>
    <property type="evidence" value="ECO:0007669"/>
    <property type="project" value="TreeGrafter"/>
</dbReference>
<organism evidence="12 13">
    <name type="scientific">Arthrobacter woluwensis</name>
    <dbReference type="NCBI Taxonomy" id="156980"/>
    <lineage>
        <taxon>Bacteria</taxon>
        <taxon>Bacillati</taxon>
        <taxon>Actinomycetota</taxon>
        <taxon>Actinomycetes</taxon>
        <taxon>Micrococcales</taxon>
        <taxon>Micrococcaceae</taxon>
        <taxon>Arthrobacter</taxon>
    </lineage>
</organism>
<evidence type="ECO:0000256" key="4">
    <source>
        <dbReference type="ARBA" id="ARBA00022723"/>
    </source>
</evidence>
<dbReference type="PANTHER" id="PTHR30521">
    <property type="entry name" value="DEFERROCHELATASE/PEROXIDASE"/>
    <property type="match status" value="1"/>
</dbReference>
<dbReference type="InterPro" id="IPR048328">
    <property type="entry name" value="Dyp_perox_C"/>
</dbReference>
<feature type="domain" description="Dyp-type peroxidase N-terminal" evidence="10">
    <location>
        <begin position="79"/>
        <end position="221"/>
    </location>
</feature>
<dbReference type="GO" id="GO:0020037">
    <property type="term" value="F:heme binding"/>
    <property type="evidence" value="ECO:0007669"/>
    <property type="project" value="InterPro"/>
</dbReference>
<dbReference type="AlphaFoldDB" id="A0A1H4VPX5"/>
<feature type="domain" description="Dyp-type peroxidase C-terminal" evidence="11">
    <location>
        <begin position="233"/>
        <end position="412"/>
    </location>
</feature>
<proteinExistence type="inferred from homology"/>
<comment type="similarity">
    <text evidence="8">Belongs to the DyP-type peroxidase family.</text>
</comment>
<keyword evidence="7" id="KW-0408">Iron</keyword>
<evidence type="ECO:0000256" key="9">
    <source>
        <dbReference type="SAM" id="MobiDB-lite"/>
    </source>
</evidence>
<keyword evidence="2 12" id="KW-0575">Peroxidase</keyword>
<dbReference type="PANTHER" id="PTHR30521:SF4">
    <property type="entry name" value="DEFERROCHELATASE"/>
    <property type="match status" value="1"/>
</dbReference>
<dbReference type="Pfam" id="PF20628">
    <property type="entry name" value="Dyp_perox_C"/>
    <property type="match status" value="1"/>
</dbReference>
<dbReference type="SUPFAM" id="SSF54909">
    <property type="entry name" value="Dimeric alpha+beta barrel"/>
    <property type="match status" value="1"/>
</dbReference>
<evidence type="ECO:0000256" key="5">
    <source>
        <dbReference type="ARBA" id="ARBA00022729"/>
    </source>
</evidence>
<evidence type="ECO:0000259" key="10">
    <source>
        <dbReference type="Pfam" id="PF04261"/>
    </source>
</evidence>
<feature type="region of interest" description="Disordered" evidence="9">
    <location>
        <begin position="293"/>
        <end position="317"/>
    </location>
</feature>
<comment type="cofactor">
    <cofactor evidence="1">
        <name>heme b</name>
        <dbReference type="ChEBI" id="CHEBI:60344"/>
    </cofactor>
</comment>
<dbReference type="InterPro" id="IPR011008">
    <property type="entry name" value="Dimeric_a/b-barrel"/>
</dbReference>
<dbReference type="InterPro" id="IPR048327">
    <property type="entry name" value="Dyp_perox_N"/>
</dbReference>
<dbReference type="InterPro" id="IPR006311">
    <property type="entry name" value="TAT_signal"/>
</dbReference>
<dbReference type="GO" id="GO:0004601">
    <property type="term" value="F:peroxidase activity"/>
    <property type="evidence" value="ECO:0007669"/>
    <property type="project" value="UniProtKB-KW"/>
</dbReference>
<dbReference type="STRING" id="156980.SAMN04489745_3281"/>
<dbReference type="Proteomes" id="UP000182652">
    <property type="component" value="Unassembled WGS sequence"/>
</dbReference>
<name>A0A1H4VPX5_9MICC</name>
<reference evidence="12 13" key="1">
    <citation type="submission" date="2016-10" db="EMBL/GenBank/DDBJ databases">
        <authorList>
            <person name="de Groot N.N."/>
        </authorList>
    </citation>
    <scope>NUCLEOTIDE SEQUENCE [LARGE SCALE GENOMIC DNA]</scope>
    <source>
        <strain evidence="12 13">DSM 10495</strain>
    </source>
</reference>
<keyword evidence="6" id="KW-0560">Oxidoreductase</keyword>
<sequence length="426" mass="44789">MEPAGAPEGRPEEPTGAGSAAGSSQGVRRRNLLLGGAAAGVGALAAAGTQLVGGAPSSSVAAETPDNGAGTVPFFGPRQAGIGTAAQAHGAFVALDLKPGIVAAGVKSLLKLLTSDAARLTQGEGALADTEAELAFRPANLTVTFGFGPGLFRVAAPGRAPSWLRPLPKFGIDRLVKEYSGGDLLLQICADDPLTVAHAQRMLLKDSRSFTTVRWVQQGFRRAYGTERPGTTMRNLFGQVDGTSNPSPGSESFERVVFGDGTNRAWVENGTSLVLRRISMNLDKWDELDRSGREESVGRKLSNGAPLTGSDEHDEPDFKALNPVGFPVIADFSHLRRARPEDPSQRIFRRAFNYDVPPGGPGVSDSGLLFASFQADVDRQFVPIQKRLDDLDILNQWTTPVGSAVFAIPPGCGPDGFVGEGLFASA</sequence>
<dbReference type="InterPro" id="IPR006314">
    <property type="entry name" value="Dyp_peroxidase"/>
</dbReference>
<feature type="region of interest" description="Disordered" evidence="9">
    <location>
        <begin position="1"/>
        <end position="25"/>
    </location>
</feature>
<evidence type="ECO:0000256" key="7">
    <source>
        <dbReference type="ARBA" id="ARBA00023004"/>
    </source>
</evidence>
<evidence type="ECO:0000256" key="3">
    <source>
        <dbReference type="ARBA" id="ARBA00022617"/>
    </source>
</evidence>
<protein>
    <submittedName>
        <fullName evidence="12">Dye decolorizing peroxidase</fullName>
    </submittedName>
</protein>
<dbReference type="Pfam" id="PF04261">
    <property type="entry name" value="Dyp_perox_N"/>
    <property type="match status" value="1"/>
</dbReference>
<keyword evidence="13" id="KW-1185">Reference proteome</keyword>
<gene>
    <name evidence="12" type="ORF">SAMN04489745_3281</name>
</gene>